<name>A0A4V3CYA0_9MICO</name>
<dbReference type="RefSeq" id="WP_133616349.1">
    <property type="nucleotide sequence ID" value="NZ_SNYA01000003.1"/>
</dbReference>
<sequence length="124" mass="12908">MIPAPERAPGDDAGGAAERSETSGARAGSTNRRRTLAAWFVASAFLGLAVCWIGLGATQHSPGYSWLMWLYGMWLACLLFAPLAGLGAAIGHSVGSRAIRTWGIVGLVACLPGCFLSFTLLGNL</sequence>
<reference evidence="3 4" key="1">
    <citation type="submission" date="2019-03" db="EMBL/GenBank/DDBJ databases">
        <title>Genomic analyses of the natural microbiome of Caenorhabditis elegans.</title>
        <authorList>
            <person name="Samuel B."/>
        </authorList>
    </citation>
    <scope>NUCLEOTIDE SEQUENCE [LARGE SCALE GENOMIC DNA]</scope>
    <source>
        <strain evidence="3 4">JUb18</strain>
    </source>
</reference>
<feature type="region of interest" description="Disordered" evidence="1">
    <location>
        <begin position="1"/>
        <end position="31"/>
    </location>
</feature>
<dbReference type="Proteomes" id="UP000295601">
    <property type="component" value="Unassembled WGS sequence"/>
</dbReference>
<dbReference type="AlphaFoldDB" id="A0A4V3CYA0"/>
<feature type="transmembrane region" description="Helical" evidence="2">
    <location>
        <begin position="67"/>
        <end position="90"/>
    </location>
</feature>
<evidence type="ECO:0000256" key="2">
    <source>
        <dbReference type="SAM" id="Phobius"/>
    </source>
</evidence>
<evidence type="ECO:0000256" key="1">
    <source>
        <dbReference type="SAM" id="MobiDB-lite"/>
    </source>
</evidence>
<comment type="caution">
    <text evidence="3">The sequence shown here is derived from an EMBL/GenBank/DDBJ whole genome shotgun (WGS) entry which is preliminary data.</text>
</comment>
<feature type="transmembrane region" description="Helical" evidence="2">
    <location>
        <begin position="102"/>
        <end position="121"/>
    </location>
</feature>
<keyword evidence="4" id="KW-1185">Reference proteome</keyword>
<keyword evidence="2" id="KW-0472">Membrane</keyword>
<accession>A0A4V3CYA0</accession>
<evidence type="ECO:0000313" key="4">
    <source>
        <dbReference type="Proteomes" id="UP000295601"/>
    </source>
</evidence>
<organism evidence="3 4">
    <name type="scientific">Leucobacter luti</name>
    <dbReference type="NCBI Taxonomy" id="340320"/>
    <lineage>
        <taxon>Bacteria</taxon>
        <taxon>Bacillati</taxon>
        <taxon>Actinomycetota</taxon>
        <taxon>Actinomycetes</taxon>
        <taxon>Micrococcales</taxon>
        <taxon>Microbacteriaceae</taxon>
        <taxon>Leucobacter</taxon>
    </lineage>
</organism>
<gene>
    <name evidence="3" type="ORF">EDF62_1257</name>
</gene>
<dbReference type="OrthoDB" id="9875950at2"/>
<keyword evidence="2" id="KW-0812">Transmembrane</keyword>
<proteinExistence type="predicted"/>
<feature type="transmembrane region" description="Helical" evidence="2">
    <location>
        <begin position="36"/>
        <end position="55"/>
    </location>
</feature>
<protein>
    <submittedName>
        <fullName evidence="3">Uncharacterized protein</fullName>
    </submittedName>
</protein>
<dbReference type="EMBL" id="SNYA01000003">
    <property type="protein sequence ID" value="TDP93278.1"/>
    <property type="molecule type" value="Genomic_DNA"/>
</dbReference>
<keyword evidence="2" id="KW-1133">Transmembrane helix</keyword>
<evidence type="ECO:0000313" key="3">
    <source>
        <dbReference type="EMBL" id="TDP93278.1"/>
    </source>
</evidence>